<keyword evidence="2" id="KW-1185">Reference proteome</keyword>
<evidence type="ECO:0000313" key="2">
    <source>
        <dbReference type="Proteomes" id="UP000054783"/>
    </source>
</evidence>
<organism evidence="1 2">
    <name type="scientific">Trichinella patagoniensis</name>
    <dbReference type="NCBI Taxonomy" id="990121"/>
    <lineage>
        <taxon>Eukaryota</taxon>
        <taxon>Metazoa</taxon>
        <taxon>Ecdysozoa</taxon>
        <taxon>Nematoda</taxon>
        <taxon>Enoplea</taxon>
        <taxon>Dorylaimia</taxon>
        <taxon>Trichinellida</taxon>
        <taxon>Trichinellidae</taxon>
        <taxon>Trichinella</taxon>
    </lineage>
</organism>
<sequence length="141" mass="16519">MHFNYESLLDDLLIRRISFVNNGWRELKETIGQLKILHLPITFGVSEKRLRVQMLDKMRRDTTPGYTSIRSFCSRVTIFISMSDALVHLLSPTVPSNHVRRERKETIEQLKILYLPITFGVSEKRLRVQMLDEMRSDTTPG</sequence>
<gene>
    <name evidence="1" type="ORF">T12_2565</name>
</gene>
<dbReference type="Proteomes" id="UP000054783">
    <property type="component" value="Unassembled WGS sequence"/>
</dbReference>
<dbReference type="EMBL" id="JYDQ01000692">
    <property type="protein sequence ID" value="KRY06710.1"/>
    <property type="molecule type" value="Genomic_DNA"/>
</dbReference>
<proteinExistence type="predicted"/>
<evidence type="ECO:0000313" key="1">
    <source>
        <dbReference type="EMBL" id="KRY06710.1"/>
    </source>
</evidence>
<accession>A0A0V0Z2M3</accession>
<protein>
    <submittedName>
        <fullName evidence="1">Uncharacterized protein</fullName>
    </submittedName>
</protein>
<name>A0A0V0Z2M3_9BILA</name>
<dbReference type="AlphaFoldDB" id="A0A0V0Z2M3"/>
<reference evidence="1 2" key="1">
    <citation type="submission" date="2015-01" db="EMBL/GenBank/DDBJ databases">
        <title>Evolution of Trichinella species and genotypes.</title>
        <authorList>
            <person name="Korhonen P.K."/>
            <person name="Edoardo P."/>
            <person name="Giuseppe L.R."/>
            <person name="Gasser R.B."/>
        </authorList>
    </citation>
    <scope>NUCLEOTIDE SEQUENCE [LARGE SCALE GENOMIC DNA]</scope>
    <source>
        <strain evidence="1">ISS2496</strain>
    </source>
</reference>
<comment type="caution">
    <text evidence="1">The sequence shown here is derived from an EMBL/GenBank/DDBJ whole genome shotgun (WGS) entry which is preliminary data.</text>
</comment>